<dbReference type="InParanoid" id="A0A263CY82"/>
<comment type="similarity">
    <text evidence="1">Belongs to the LysR transcriptional regulatory family.</text>
</comment>
<dbReference type="PANTHER" id="PTHR30419:SF28">
    <property type="entry name" value="HTH-TYPE TRANSCRIPTIONAL REGULATOR BSDA"/>
    <property type="match status" value="1"/>
</dbReference>
<dbReference type="SUPFAM" id="SSF53850">
    <property type="entry name" value="Periplasmic binding protein-like II"/>
    <property type="match status" value="1"/>
</dbReference>
<proteinExistence type="inferred from homology"/>
<dbReference type="FunFam" id="1.10.10.10:FF:000001">
    <property type="entry name" value="LysR family transcriptional regulator"/>
    <property type="match status" value="1"/>
</dbReference>
<dbReference type="InterPro" id="IPR005119">
    <property type="entry name" value="LysR_subst-bd"/>
</dbReference>
<sequence>MDLLSLRYFQAVARREHLSRAAEDLRVAQPSLSRSIARLEADLGVPLFDRTGRALRLNRFGAAFLRRVDRALRELDDARTELTDAAGLEHGSVSVAAETLLTLTGLLTRFRTEQPGVDVRLFQSSAATMTEQLRRGEVDLCFASQPLGDPAVVTEELLREEVLLAVPPGHPLASRERTDLASIADEPIIATRPGFWQRTLTDRLFAEAGLTPDITCESDEPAATQDLISAGIGIGLVPAMSRRAAGHAPVAWLHLDAENCERSLDLARRGDAYLSVAARHFRRTAIDHFRT</sequence>
<evidence type="ECO:0000313" key="6">
    <source>
        <dbReference type="EMBL" id="OZM70377.1"/>
    </source>
</evidence>
<dbReference type="EMBL" id="NKYE01000021">
    <property type="protein sequence ID" value="OZM70377.1"/>
    <property type="molecule type" value="Genomic_DNA"/>
</dbReference>
<evidence type="ECO:0000256" key="4">
    <source>
        <dbReference type="ARBA" id="ARBA00023163"/>
    </source>
</evidence>
<keyword evidence="3" id="KW-0238">DNA-binding</keyword>
<dbReference type="RefSeq" id="WP_094865672.1">
    <property type="nucleotide sequence ID" value="NZ_NKYE01000021.1"/>
</dbReference>
<dbReference type="GO" id="GO:0003700">
    <property type="term" value="F:DNA-binding transcription factor activity"/>
    <property type="evidence" value="ECO:0007669"/>
    <property type="project" value="InterPro"/>
</dbReference>
<reference evidence="6 7" key="1">
    <citation type="submission" date="2017-07" db="EMBL/GenBank/DDBJ databases">
        <title>Amycolatopsis antarcticus sp. nov., isolated from the surface of an Antarcticus brown macroalga.</title>
        <authorList>
            <person name="Wang J."/>
            <person name="Leiva S."/>
            <person name="Huang J."/>
            <person name="Huang Y."/>
        </authorList>
    </citation>
    <scope>NUCLEOTIDE SEQUENCE [LARGE SCALE GENOMIC DNA]</scope>
    <source>
        <strain evidence="6 7">AU-G6</strain>
    </source>
</reference>
<dbReference type="Pfam" id="PF03466">
    <property type="entry name" value="LysR_substrate"/>
    <property type="match status" value="1"/>
</dbReference>
<dbReference type="InterPro" id="IPR050950">
    <property type="entry name" value="HTH-type_LysR_regulators"/>
</dbReference>
<dbReference type="Gene3D" id="3.40.190.290">
    <property type="match status" value="1"/>
</dbReference>
<feature type="domain" description="HTH lysR-type" evidence="5">
    <location>
        <begin position="1"/>
        <end position="58"/>
    </location>
</feature>
<dbReference type="Pfam" id="PF00126">
    <property type="entry name" value="HTH_1"/>
    <property type="match status" value="1"/>
</dbReference>
<keyword evidence="2" id="KW-0805">Transcription regulation</keyword>
<comment type="caution">
    <text evidence="6">The sequence shown here is derived from an EMBL/GenBank/DDBJ whole genome shotgun (WGS) entry which is preliminary data.</text>
</comment>
<dbReference type="GO" id="GO:0003677">
    <property type="term" value="F:DNA binding"/>
    <property type="evidence" value="ECO:0007669"/>
    <property type="project" value="UniProtKB-KW"/>
</dbReference>
<keyword evidence="4" id="KW-0804">Transcription</keyword>
<dbReference type="PRINTS" id="PR00039">
    <property type="entry name" value="HTHLYSR"/>
</dbReference>
<gene>
    <name evidence="6" type="ORF">CFN78_26020</name>
</gene>
<dbReference type="InterPro" id="IPR000847">
    <property type="entry name" value="LysR_HTH_N"/>
</dbReference>
<dbReference type="SUPFAM" id="SSF46785">
    <property type="entry name" value="Winged helix' DNA-binding domain"/>
    <property type="match status" value="1"/>
</dbReference>
<dbReference type="FunCoup" id="A0A263CY82">
    <property type="interactions" value="15"/>
</dbReference>
<dbReference type="PROSITE" id="PS50931">
    <property type="entry name" value="HTH_LYSR"/>
    <property type="match status" value="1"/>
</dbReference>
<accession>A0A263CY82</accession>
<evidence type="ECO:0000259" key="5">
    <source>
        <dbReference type="PROSITE" id="PS50931"/>
    </source>
</evidence>
<dbReference type="PANTHER" id="PTHR30419">
    <property type="entry name" value="HTH-TYPE TRANSCRIPTIONAL REGULATOR YBHD"/>
    <property type="match status" value="1"/>
</dbReference>
<evidence type="ECO:0000313" key="7">
    <source>
        <dbReference type="Proteomes" id="UP000242444"/>
    </source>
</evidence>
<dbReference type="InterPro" id="IPR036390">
    <property type="entry name" value="WH_DNA-bd_sf"/>
</dbReference>
<keyword evidence="7" id="KW-1185">Reference proteome</keyword>
<protein>
    <submittedName>
        <fullName evidence="6">LysR family transcriptional regulator</fullName>
    </submittedName>
</protein>
<dbReference type="GO" id="GO:0005829">
    <property type="term" value="C:cytosol"/>
    <property type="evidence" value="ECO:0007669"/>
    <property type="project" value="TreeGrafter"/>
</dbReference>
<dbReference type="Proteomes" id="UP000242444">
    <property type="component" value="Unassembled WGS sequence"/>
</dbReference>
<dbReference type="InterPro" id="IPR036388">
    <property type="entry name" value="WH-like_DNA-bd_sf"/>
</dbReference>
<evidence type="ECO:0000256" key="2">
    <source>
        <dbReference type="ARBA" id="ARBA00023015"/>
    </source>
</evidence>
<dbReference type="OrthoDB" id="3181812at2"/>
<dbReference type="AlphaFoldDB" id="A0A263CY82"/>
<organism evidence="6 7">
    <name type="scientific">Amycolatopsis antarctica</name>
    <dbReference type="NCBI Taxonomy" id="1854586"/>
    <lineage>
        <taxon>Bacteria</taxon>
        <taxon>Bacillati</taxon>
        <taxon>Actinomycetota</taxon>
        <taxon>Actinomycetes</taxon>
        <taxon>Pseudonocardiales</taxon>
        <taxon>Pseudonocardiaceae</taxon>
        <taxon>Amycolatopsis</taxon>
    </lineage>
</organism>
<evidence type="ECO:0000256" key="1">
    <source>
        <dbReference type="ARBA" id="ARBA00009437"/>
    </source>
</evidence>
<evidence type="ECO:0000256" key="3">
    <source>
        <dbReference type="ARBA" id="ARBA00023125"/>
    </source>
</evidence>
<name>A0A263CY82_9PSEU</name>
<dbReference type="Gene3D" id="1.10.10.10">
    <property type="entry name" value="Winged helix-like DNA-binding domain superfamily/Winged helix DNA-binding domain"/>
    <property type="match status" value="1"/>
</dbReference>